<feature type="repeat" description="TPR" evidence="4">
    <location>
        <begin position="1808"/>
        <end position="1841"/>
    </location>
</feature>
<organism evidence="6 7">
    <name type="scientific">Symbiodinium natans</name>
    <dbReference type="NCBI Taxonomy" id="878477"/>
    <lineage>
        <taxon>Eukaryota</taxon>
        <taxon>Sar</taxon>
        <taxon>Alveolata</taxon>
        <taxon>Dinophyceae</taxon>
        <taxon>Suessiales</taxon>
        <taxon>Symbiodiniaceae</taxon>
        <taxon>Symbiodinium</taxon>
    </lineage>
</organism>
<evidence type="ECO:0000256" key="2">
    <source>
        <dbReference type="ARBA" id="ARBA00022803"/>
    </source>
</evidence>
<dbReference type="GO" id="GO:0060271">
    <property type="term" value="P:cilium assembly"/>
    <property type="evidence" value="ECO:0007669"/>
    <property type="project" value="TreeGrafter"/>
</dbReference>
<evidence type="ECO:0000256" key="4">
    <source>
        <dbReference type="PROSITE-ProRule" id="PRU00339"/>
    </source>
</evidence>
<dbReference type="Gene3D" id="3.30.110.20">
    <property type="entry name" value="Alba-like domain"/>
    <property type="match status" value="1"/>
</dbReference>
<keyword evidence="1" id="KW-0677">Repeat</keyword>
<keyword evidence="2 4" id="KW-0802">TPR repeat</keyword>
<dbReference type="Gene3D" id="1.25.40.10">
    <property type="entry name" value="Tetratricopeptide repeat domain"/>
    <property type="match status" value="1"/>
</dbReference>
<dbReference type="InterPro" id="IPR011990">
    <property type="entry name" value="TPR-like_helical_dom_sf"/>
</dbReference>
<feature type="compositionally biased region" description="Basic and acidic residues" evidence="5">
    <location>
        <begin position="154"/>
        <end position="165"/>
    </location>
</feature>
<dbReference type="InterPro" id="IPR052628">
    <property type="entry name" value="CFAP70"/>
</dbReference>
<dbReference type="OrthoDB" id="10262375at2759"/>
<dbReference type="SUPFAM" id="SSF48452">
    <property type="entry name" value="TPR-like"/>
    <property type="match status" value="1"/>
</dbReference>
<reference evidence="6" key="1">
    <citation type="submission" date="2021-02" db="EMBL/GenBank/DDBJ databases">
        <authorList>
            <person name="Dougan E. K."/>
            <person name="Rhodes N."/>
            <person name="Thang M."/>
            <person name="Chan C."/>
        </authorList>
    </citation>
    <scope>NUCLEOTIDE SEQUENCE</scope>
</reference>
<keyword evidence="3" id="KW-0694">RNA-binding</keyword>
<dbReference type="PANTHER" id="PTHR44314">
    <property type="entry name" value="CILIA- AND FLAGELLA-ASSOCIATED PROTEIN 70"/>
    <property type="match status" value="1"/>
</dbReference>
<comment type="caution">
    <text evidence="6">The sequence shown here is derived from an EMBL/GenBank/DDBJ whole genome shotgun (WGS) entry which is preliminary data.</text>
</comment>
<name>A0A812UHG7_9DINO</name>
<feature type="region of interest" description="Disordered" evidence="5">
    <location>
        <begin position="1061"/>
        <end position="1089"/>
    </location>
</feature>
<keyword evidence="7" id="KW-1185">Reference proteome</keyword>
<dbReference type="InterPro" id="IPR007347">
    <property type="entry name" value="SpoVS"/>
</dbReference>
<evidence type="ECO:0000313" key="7">
    <source>
        <dbReference type="Proteomes" id="UP000604046"/>
    </source>
</evidence>
<dbReference type="Proteomes" id="UP000604046">
    <property type="component" value="Unassembled WGS sequence"/>
</dbReference>
<dbReference type="GO" id="GO:0031514">
    <property type="term" value="C:motile cilium"/>
    <property type="evidence" value="ECO:0007669"/>
    <property type="project" value="TreeGrafter"/>
</dbReference>
<feature type="region of interest" description="Disordered" evidence="5">
    <location>
        <begin position="140"/>
        <end position="177"/>
    </location>
</feature>
<evidence type="ECO:0000256" key="3">
    <source>
        <dbReference type="ARBA" id="ARBA00022884"/>
    </source>
</evidence>
<dbReference type="PANTHER" id="PTHR44314:SF1">
    <property type="entry name" value="CILIA- AND FLAGELLA-ASSOCIATED PROTEIN 70"/>
    <property type="match status" value="1"/>
</dbReference>
<dbReference type="InterPro" id="IPR036882">
    <property type="entry name" value="Alba-like_dom_sf"/>
</dbReference>
<dbReference type="GO" id="GO:0003723">
    <property type="term" value="F:RNA binding"/>
    <property type="evidence" value="ECO:0007669"/>
    <property type="project" value="UniProtKB-KW"/>
</dbReference>
<dbReference type="GO" id="GO:0070062">
    <property type="term" value="C:extracellular exosome"/>
    <property type="evidence" value="ECO:0007669"/>
    <property type="project" value="TreeGrafter"/>
</dbReference>
<evidence type="ECO:0000256" key="5">
    <source>
        <dbReference type="SAM" id="MobiDB-lite"/>
    </source>
</evidence>
<sequence>MLLGPEEDRDCWTMLTMDVAGIFALPESLTALGVTSPDDFQAHPISYQGMLLGEPEPKVVKVDSQRSVRSGVTTAICTPALNQAGSFDPDTGARESWCVVLEEYGPDMDGSKLNANLRKFATMLDAEGVIRLASKQEKETEKLTEFDETNTGEGRLRGQGHDNHNRASSTYSPVPSHMMKVTAGQGLKVCRCLSEDSEEDCFESINSTGTPAVLAIIYRTRRLTDPVLADERFNIEGPDHRTGQQLQAQFWRSWQEKDPSLAGRLPYKELRVLLPFTVNTCYPVKRAAGRQNIGHMSAVSDSFGCDVLQATCKVPEDLVAALVLSLHTDAQLDTLRIEEDFGCRRALEEALQRAMQEVLYKSGDGGVPDAQAWAGITDADDADWQRRENVLFILDWDDSASDTIFPTTWLTMKPWFRTWIREKERVFFVWGQREDALGFCVMEQGSPESITEIDPEDLEKLHALDAACELLACANRGGLIALRHIAVLRWMSTVVCITLSQRPWVEMCGAQHLWRCRLSVWRSMKAFMPRLAELWKDIGVAVHYAVEEYVATPARQGFWCQKPSGAGGLEGTARVLELHLRSNRKRKVMERVLRRFYRKNDNCWLHAVSVGDGLAERDALQEISMCHQNPPHPESDAKMSVKTIQMMEEPNCEHLEMQLEVLRKWAQVLISRNQATKLGLELSRFVFHGRVQIWLVGPVERSPTMKLVLLILFLQLRLQTNTASRLVLRGSSVKTGSCEHEFYVKPDEEAEAAQVSWEEEQRRFSPTLRFRNGQMIRYRGRRFIEEFRSMLSNSGGVVFMYLELEEKAPVDPKKPNPPEAAELARSCSGSAWLDLRKLIAPGACRVESTCALEGSDLLQGARTFVSLSLELSFDVTPAEGEDMKATRPTAFPVVLREVVLMCIPAVFSLGEMVRASSLRLMVPPYPFRQEAVSQLKEADVLDMGPLLPLNYPSRKMGHGWETRATCQLEGVLEGFASNHWEVMLRPCSRAVCRHCGVQSGWFYLSGFGVSRRMHERQCASRISRETDTAEERPAQLPSGFDLEDASLCRNSFGLDEVHEFRSPPTSVVLPPDSPDAEPDSNDTPQESMAVSDIGAQSKGKAKRNGTQDAAALPVLPSFAVPVVFDFASVPDILRLCMAGRLTRQMRELAVHLLEMAKMAKKNRYRALMPCREPAGPAGPSERATKIHLLHKQRDSVKCLVEGLVTWRPYAPVMQLVQNVAADLSDPVLRVPAGELVKGLCRWGDGHVRTCIAKQLLLLMKMPGHRDLACEFLALCRYDLGRFQNSIVNELLLAIQDGERFQLTFLGWLLHFVPSPGKMHPQAWLMLNKLLYCAPTDAVDGNKYYALRGSWLLSTTTEHDNYMAVVRARYFQQIEVNSYEDVKQSLRQSIICVFRERLRKETSAVPGRPLRGKAREDFISNAYSYLQLTAADVLANLPDVDEAADPASDAQKEASRLGRLAYEAELVGNWDRAAELLQLRAQNRFLLPQLDLRSDPSAPRLLSGLPSPCAAVPFLRSSKEWVAFARFCARRRGRQAAAEEALCQAAKILGSGKEASQELQLEVELFLTCLVLAGGPLACAVEPKLARVLPCQERGRYEEAIATFQAKVDKDFANPMFRFLLGLALFLHLGCTTPCNHSPRSVETSARCRIDEPASPDPRAIFDTASDAMGGRAYLESAGKPREWFKGLPDEAAVVDKLKSASLHPHVCGILDKLLSFGLPSLVFTFLDQAGIEPLLSTAATYEVCKLAGECYVQLQDFDKALQARAKGGGVGESSGSRRVSTRRCSGHVEYAVKALQAALGFEGREEDPALYIRLGSVLLVKKRWKQARDAFLRSIQAMPTAEAGGEGQKEGGGEGGRGGAQAWSGVAYAEFRSDELSTCYEARAIDAWGPREDMLGSTLQQALCEANLLDNERTDVWALLCLVRRETMAGTNIDTDSHDCAPRKCSHKSSGCYIRQCLGLGPNCEELLLEATQRQQTQGQNADVFSSAIRTCQQLKHGEVASELQRKERQMSLAEGHSVLADVLAQMGQAEASVLEAQVAPKMMVVALKMMVDQPELRKVVFSKALKLCQELDDAPLTEALHACQKLADAGLASLLQGAARTKWSPCAMSHCAEQWSEWNAATESVTMTAQSAGLSCQLSCMNTKGNSLFNIYLGDFEGFYEMSKDVRRKLLQQDLARQPVEMDVFGTNAIKIVIRSLLAAEADLINDQGGRYTGRLVLAVRRSNRSPEDAGDRSGLQLRVRAAEGLPPACKGELRVARETNVGKLAGGIAKRIREDGAALVRGAGAVALRHQLQAVSLASDYLEETGELGGHDLVALPRYEDQEDDRQRTWTEYSLAVYRLPLS</sequence>
<dbReference type="GO" id="GO:0003341">
    <property type="term" value="P:cilium movement"/>
    <property type="evidence" value="ECO:0007669"/>
    <property type="project" value="TreeGrafter"/>
</dbReference>
<evidence type="ECO:0000313" key="6">
    <source>
        <dbReference type="EMBL" id="CAE7577690.1"/>
    </source>
</evidence>
<gene>
    <name evidence="6" type="ORF">SNAT2548_LOCUS32964</name>
</gene>
<evidence type="ECO:0000256" key="1">
    <source>
        <dbReference type="ARBA" id="ARBA00022737"/>
    </source>
</evidence>
<proteinExistence type="predicted"/>
<accession>A0A812UHG7</accession>
<dbReference type="Pfam" id="PF04232">
    <property type="entry name" value="SpoVS"/>
    <property type="match status" value="1"/>
</dbReference>
<protein>
    <submittedName>
        <fullName evidence="6">Uncharacterized protein</fullName>
    </submittedName>
</protein>
<dbReference type="EMBL" id="CAJNDS010002734">
    <property type="protein sequence ID" value="CAE7577690.1"/>
    <property type="molecule type" value="Genomic_DNA"/>
</dbReference>
<dbReference type="InterPro" id="IPR019734">
    <property type="entry name" value="TPR_rpt"/>
</dbReference>
<dbReference type="PROSITE" id="PS50005">
    <property type="entry name" value="TPR"/>
    <property type="match status" value="1"/>
</dbReference>